<accession>A0A812TY62</accession>
<organism evidence="2 3">
    <name type="scientific">Symbiodinium natans</name>
    <dbReference type="NCBI Taxonomy" id="878477"/>
    <lineage>
        <taxon>Eukaryota</taxon>
        <taxon>Sar</taxon>
        <taxon>Alveolata</taxon>
        <taxon>Dinophyceae</taxon>
        <taxon>Suessiales</taxon>
        <taxon>Symbiodiniaceae</taxon>
        <taxon>Symbiodinium</taxon>
    </lineage>
</organism>
<keyword evidence="1" id="KW-0175">Coiled coil</keyword>
<evidence type="ECO:0000313" key="2">
    <source>
        <dbReference type="EMBL" id="CAE7556533.1"/>
    </source>
</evidence>
<feature type="coiled-coil region" evidence="1">
    <location>
        <begin position="201"/>
        <end position="268"/>
    </location>
</feature>
<dbReference type="OrthoDB" id="10640992at2759"/>
<evidence type="ECO:0000313" key="3">
    <source>
        <dbReference type="Proteomes" id="UP000604046"/>
    </source>
</evidence>
<dbReference type="EMBL" id="CAJNDS010002650">
    <property type="protein sequence ID" value="CAE7556533.1"/>
    <property type="molecule type" value="Genomic_DNA"/>
</dbReference>
<protein>
    <submittedName>
        <fullName evidence="2">Uncharacterized protein</fullName>
    </submittedName>
</protein>
<comment type="caution">
    <text evidence="2">The sequence shown here is derived from an EMBL/GenBank/DDBJ whole genome shotgun (WGS) entry which is preliminary data.</text>
</comment>
<name>A0A812TY62_9DINO</name>
<dbReference type="AlphaFoldDB" id="A0A812TY62"/>
<proteinExistence type="predicted"/>
<dbReference type="Proteomes" id="UP000604046">
    <property type="component" value="Unassembled WGS sequence"/>
</dbReference>
<keyword evidence="3" id="KW-1185">Reference proteome</keyword>
<evidence type="ECO:0000256" key="1">
    <source>
        <dbReference type="SAM" id="Coils"/>
    </source>
</evidence>
<sequence length="352" mass="39204">MSRPLFLACRPEPRTGALNSVRGVPEQLQASNADGAGFAWSGGRAVSKADGTLGRGEAEDSEEVKAKRAGEGSLTLAFLRMCPLLQVSRNKPADEAASAQTADPVEDAKQAIVAFAQDEQLQKTVQETEEIKEEVLRLETVVCLMWVDAFSTSQSRCFLAFVAWLWFLQDEGFDESTEQDTFSKKCFDMAVKKWDGAQKDLDGAREDRDFARQRLREAVQNGNEKERKEAKEAFKEAEEAFEKAESKVEMAKEEAEKANEELEKAKSTAPLQAGGAFALLRVQFVQSTIVGFWGHALLPARIPLVAKLHCVGLQHFGEREGLSEQRALGCFRFMQIWLLFVFCRCFRTGCQS</sequence>
<gene>
    <name evidence="2" type="ORF">SNAT2548_LOCUS31292</name>
</gene>
<reference evidence="2" key="1">
    <citation type="submission" date="2021-02" db="EMBL/GenBank/DDBJ databases">
        <authorList>
            <person name="Dougan E. K."/>
            <person name="Rhodes N."/>
            <person name="Thang M."/>
            <person name="Chan C."/>
        </authorList>
    </citation>
    <scope>NUCLEOTIDE SEQUENCE</scope>
</reference>